<dbReference type="Proteomes" id="UP000245667">
    <property type="component" value="Unassembled WGS sequence"/>
</dbReference>
<protein>
    <submittedName>
        <fullName evidence="4">3-oxoacyl-[acyl-carrier protein] reductase</fullName>
    </submittedName>
    <submittedName>
        <fullName evidence="3">SDR family oxidoreductase</fullName>
    </submittedName>
</protein>
<evidence type="ECO:0000256" key="1">
    <source>
        <dbReference type="ARBA" id="ARBA00006484"/>
    </source>
</evidence>
<keyword evidence="6" id="KW-1185">Reference proteome</keyword>
<evidence type="ECO:0000313" key="3">
    <source>
        <dbReference type="EMBL" id="MBD1259305.1"/>
    </source>
</evidence>
<dbReference type="SUPFAM" id="SSF51735">
    <property type="entry name" value="NAD(P)-binding Rossmann-fold domains"/>
    <property type="match status" value="1"/>
</dbReference>
<evidence type="ECO:0000313" key="6">
    <source>
        <dbReference type="Proteomes" id="UP000651837"/>
    </source>
</evidence>
<proteinExistence type="inferred from homology"/>
<dbReference type="PROSITE" id="PS00061">
    <property type="entry name" value="ADH_SHORT"/>
    <property type="match status" value="1"/>
</dbReference>
<evidence type="ECO:0000256" key="2">
    <source>
        <dbReference type="ARBA" id="ARBA00023002"/>
    </source>
</evidence>
<evidence type="ECO:0000313" key="5">
    <source>
        <dbReference type="Proteomes" id="UP000245667"/>
    </source>
</evidence>
<dbReference type="EMBL" id="JACWLN010000001">
    <property type="protein sequence ID" value="MBD1259305.1"/>
    <property type="molecule type" value="Genomic_DNA"/>
</dbReference>
<dbReference type="PRINTS" id="PR00080">
    <property type="entry name" value="SDRFAMILY"/>
</dbReference>
<name>A0A316E455_9FLAO</name>
<reference evidence="3 6" key="2">
    <citation type="submission" date="2020-07" db="EMBL/GenBank/DDBJ databases">
        <title>The draft genome sequence of Maribacter polysiphoniae KCTC 22021.</title>
        <authorList>
            <person name="Mu L."/>
        </authorList>
    </citation>
    <scope>NUCLEOTIDE SEQUENCE [LARGE SCALE GENOMIC DNA]</scope>
    <source>
        <strain evidence="3 6">KCTC 22021</strain>
    </source>
</reference>
<keyword evidence="2" id="KW-0560">Oxidoreductase</keyword>
<dbReference type="InterPro" id="IPR036291">
    <property type="entry name" value="NAD(P)-bd_dom_sf"/>
</dbReference>
<dbReference type="EMBL" id="QGGQ01000002">
    <property type="protein sequence ID" value="PWK24865.1"/>
    <property type="molecule type" value="Genomic_DNA"/>
</dbReference>
<dbReference type="GO" id="GO:0016491">
    <property type="term" value="F:oxidoreductase activity"/>
    <property type="evidence" value="ECO:0007669"/>
    <property type="project" value="UniProtKB-KW"/>
</dbReference>
<gene>
    <name evidence="3" type="ORF">HZY62_01790</name>
    <name evidence="4" type="ORF">LX92_01231</name>
</gene>
<dbReference type="Gene3D" id="3.40.50.720">
    <property type="entry name" value="NAD(P)-binding Rossmann-like Domain"/>
    <property type="match status" value="1"/>
</dbReference>
<accession>A0A316E455</accession>
<dbReference type="PRINTS" id="PR00081">
    <property type="entry name" value="GDHRDH"/>
</dbReference>
<dbReference type="AlphaFoldDB" id="A0A316E455"/>
<dbReference type="FunFam" id="3.40.50.720:FF:000084">
    <property type="entry name" value="Short-chain dehydrogenase reductase"/>
    <property type="match status" value="1"/>
</dbReference>
<evidence type="ECO:0000313" key="4">
    <source>
        <dbReference type="EMBL" id="PWK24865.1"/>
    </source>
</evidence>
<dbReference type="Pfam" id="PF13561">
    <property type="entry name" value="adh_short_C2"/>
    <property type="match status" value="1"/>
</dbReference>
<comment type="similarity">
    <text evidence="1">Belongs to the short-chain dehydrogenases/reductases (SDR) family.</text>
</comment>
<reference evidence="4 5" key="1">
    <citation type="submission" date="2018-05" db="EMBL/GenBank/DDBJ databases">
        <title>Genomic Encyclopedia of Archaeal and Bacterial Type Strains, Phase II (KMG-II): from individual species to whole genera.</title>
        <authorList>
            <person name="Goeker M."/>
        </authorList>
    </citation>
    <scope>NUCLEOTIDE SEQUENCE [LARGE SCALE GENOMIC DNA]</scope>
    <source>
        <strain evidence="4 5">DSM 23514</strain>
    </source>
</reference>
<dbReference type="OrthoDB" id="9803333at2"/>
<dbReference type="PANTHER" id="PTHR43639">
    <property type="entry name" value="OXIDOREDUCTASE, SHORT-CHAIN DEHYDROGENASE/REDUCTASE FAMILY (AFU_ORTHOLOGUE AFUA_5G02870)"/>
    <property type="match status" value="1"/>
</dbReference>
<dbReference type="CDD" id="cd05233">
    <property type="entry name" value="SDR_c"/>
    <property type="match status" value="1"/>
</dbReference>
<dbReference type="InterPro" id="IPR002347">
    <property type="entry name" value="SDR_fam"/>
</dbReference>
<sequence>MKNNTKLTGKNVLITAGAQGIGESITRHFIDSGANVAIHYFSSADTANQLTEYATGKGQKAVAIGGDLTKEADANALVVKTVAAFGGLDILINNAGSLVARKMLNEMEAGFWQKVMDINLTSMMFVTRAAAPYLAKNDNSSIVNLASLAGRKGGHPGSLAYSTSKGAILTFTRALASELGPQGTRVNAVAPGLILGTSFHNTHTTKESAAATIAGIPIQRAGNADDVARAVVYLASEYDGFITGATLDINGGVFNM</sequence>
<dbReference type="PANTHER" id="PTHR43639:SF1">
    <property type="entry name" value="SHORT-CHAIN DEHYDROGENASE_REDUCTASE FAMILY PROTEIN"/>
    <property type="match status" value="1"/>
</dbReference>
<comment type="caution">
    <text evidence="4">The sequence shown here is derived from an EMBL/GenBank/DDBJ whole genome shotgun (WGS) entry which is preliminary data.</text>
</comment>
<dbReference type="RefSeq" id="WP_109649659.1">
    <property type="nucleotide sequence ID" value="NZ_JACWLN010000001.1"/>
</dbReference>
<organism evidence="4 5">
    <name type="scientific">Maribacter polysiphoniae</name>
    <dbReference type="NCBI Taxonomy" id="429344"/>
    <lineage>
        <taxon>Bacteria</taxon>
        <taxon>Pseudomonadati</taxon>
        <taxon>Bacteroidota</taxon>
        <taxon>Flavobacteriia</taxon>
        <taxon>Flavobacteriales</taxon>
        <taxon>Flavobacteriaceae</taxon>
        <taxon>Maribacter</taxon>
    </lineage>
</organism>
<dbReference type="Proteomes" id="UP000651837">
    <property type="component" value="Unassembled WGS sequence"/>
</dbReference>
<dbReference type="InterPro" id="IPR020904">
    <property type="entry name" value="Sc_DH/Rdtase_CS"/>
</dbReference>